<accession>A0A1V3WQD5</accession>
<evidence type="ECO:0000313" key="1">
    <source>
        <dbReference type="EMBL" id="OOK69175.1"/>
    </source>
</evidence>
<proteinExistence type="predicted"/>
<dbReference type="AlphaFoldDB" id="A0A1V3WQD5"/>
<evidence type="ECO:0000313" key="2">
    <source>
        <dbReference type="Proteomes" id="UP000189229"/>
    </source>
</evidence>
<comment type="caution">
    <text evidence="1">The sequence shown here is derived from an EMBL/GenBank/DDBJ whole genome shotgun (WGS) entry which is preliminary data.</text>
</comment>
<gene>
    <name evidence="1" type="ORF">BZL30_7400</name>
</gene>
<protein>
    <submittedName>
        <fullName evidence="1">Uncharacterized protein</fullName>
    </submittedName>
</protein>
<sequence>MAPGKLTGRAGSVAWDLAWTDAGAPLWTFPRAAWERELLPGAQVVLAPTADFTGSLSVDSEGTSTHPVTGWRGGVAHIYGHGNAKRWAGSTPTSAAATSWRPSPRCRTSRDCASLRHWRSSGSALTEKTGRQALSRPCGCAPRSAWRTGSWRDASAAGKC</sequence>
<organism evidence="1 2">
    <name type="scientific">Mycobacterium kansasii</name>
    <dbReference type="NCBI Taxonomy" id="1768"/>
    <lineage>
        <taxon>Bacteria</taxon>
        <taxon>Bacillati</taxon>
        <taxon>Actinomycetota</taxon>
        <taxon>Actinomycetes</taxon>
        <taxon>Mycobacteriales</taxon>
        <taxon>Mycobacteriaceae</taxon>
        <taxon>Mycobacterium</taxon>
    </lineage>
</organism>
<dbReference type="EMBL" id="MVBM01000007">
    <property type="protein sequence ID" value="OOK69175.1"/>
    <property type="molecule type" value="Genomic_DNA"/>
</dbReference>
<reference evidence="1 2" key="1">
    <citation type="submission" date="2017-02" db="EMBL/GenBank/DDBJ databases">
        <title>Complete genome sequences of Mycobacterium kansasii strains isolated from rhesus macaques.</title>
        <authorList>
            <person name="Panda A."/>
            <person name="Nagaraj S."/>
            <person name="Zhao X."/>
            <person name="Tettelin H."/>
            <person name="Detolla L.J."/>
        </authorList>
    </citation>
    <scope>NUCLEOTIDE SEQUENCE [LARGE SCALE GENOMIC DNA]</scope>
    <source>
        <strain evidence="1 2">11-3813</strain>
    </source>
</reference>
<name>A0A1V3WQD5_MYCKA</name>
<dbReference type="Proteomes" id="UP000189229">
    <property type="component" value="Unassembled WGS sequence"/>
</dbReference>